<evidence type="ECO:0000313" key="2">
    <source>
        <dbReference type="Proteomes" id="UP000184278"/>
    </source>
</evidence>
<accession>A0A1M6D018</accession>
<name>A0A1M6D018_BUTFI</name>
<dbReference type="EMBL" id="FQXK01000036">
    <property type="protein sequence ID" value="SHI66586.1"/>
    <property type="molecule type" value="Genomic_DNA"/>
</dbReference>
<dbReference type="Proteomes" id="UP000184278">
    <property type="component" value="Unassembled WGS sequence"/>
</dbReference>
<protein>
    <submittedName>
        <fullName evidence="1">Uncharacterized protein</fullName>
    </submittedName>
</protein>
<evidence type="ECO:0000313" key="1">
    <source>
        <dbReference type="EMBL" id="SHI66586.1"/>
    </source>
</evidence>
<organism evidence="1 2">
    <name type="scientific">Butyrivibrio fibrisolvens DSM 3071</name>
    <dbReference type="NCBI Taxonomy" id="1121131"/>
    <lineage>
        <taxon>Bacteria</taxon>
        <taxon>Bacillati</taxon>
        <taxon>Bacillota</taxon>
        <taxon>Clostridia</taxon>
        <taxon>Lachnospirales</taxon>
        <taxon>Lachnospiraceae</taxon>
        <taxon>Butyrivibrio</taxon>
    </lineage>
</organism>
<dbReference type="STRING" id="1121131.SAMN02745229_03430"/>
<keyword evidence="2" id="KW-1185">Reference proteome</keyword>
<sequence>MSLRSKSHVNRPIENTFGVGPIYLPIHFLTKSAANADFYFKVAKTYTNGSCYYGKRKYAADLFC</sequence>
<proteinExistence type="predicted"/>
<reference evidence="2" key="1">
    <citation type="submission" date="2016-11" db="EMBL/GenBank/DDBJ databases">
        <authorList>
            <person name="Varghese N."/>
            <person name="Submissions S."/>
        </authorList>
    </citation>
    <scope>NUCLEOTIDE SEQUENCE [LARGE SCALE GENOMIC DNA]</scope>
    <source>
        <strain evidence="2">DSM 3071</strain>
    </source>
</reference>
<gene>
    <name evidence="1" type="ORF">SAMN02745229_03430</name>
</gene>
<dbReference type="AlphaFoldDB" id="A0A1M6D018"/>